<organism evidence="4 5">
    <name type="scientific">Bibersteinia trehalosi Y31</name>
    <dbReference type="NCBI Taxonomy" id="1261658"/>
    <lineage>
        <taxon>Bacteria</taxon>
        <taxon>Pseudomonadati</taxon>
        <taxon>Pseudomonadota</taxon>
        <taxon>Gammaproteobacteria</taxon>
        <taxon>Pasteurellales</taxon>
        <taxon>Pasteurellaceae</taxon>
        <taxon>Bibersteinia</taxon>
    </lineage>
</organism>
<dbReference type="Pfam" id="PF01298">
    <property type="entry name" value="TbpB_B_D"/>
    <property type="match status" value="1"/>
</dbReference>
<dbReference type="EMBL" id="JACI01000002">
    <property type="protein sequence ID" value="OAQ14189.1"/>
    <property type="molecule type" value="Genomic_DNA"/>
</dbReference>
<dbReference type="Gene3D" id="2.40.160.90">
    <property type="match status" value="1"/>
</dbReference>
<dbReference type="SUPFAM" id="SSF56925">
    <property type="entry name" value="OMPA-like"/>
    <property type="match status" value="1"/>
</dbReference>
<gene>
    <name evidence="4" type="ORF">F480_07300</name>
</gene>
<proteinExistence type="predicted"/>
<feature type="region of interest" description="Disordered" evidence="1">
    <location>
        <begin position="24"/>
        <end position="46"/>
    </location>
</feature>
<feature type="chain" id="PRO_5008100125" description="Transferrin-binding protein B C-lobe/N-lobe beta-barrel domain-containing protein" evidence="2">
    <location>
        <begin position="27"/>
        <end position="205"/>
    </location>
</feature>
<dbReference type="PROSITE" id="PS51257">
    <property type="entry name" value="PROKAR_LIPOPROTEIN"/>
    <property type="match status" value="1"/>
</dbReference>
<protein>
    <recommendedName>
        <fullName evidence="3">Transferrin-binding protein B C-lobe/N-lobe beta-barrel domain-containing protein</fullName>
    </recommendedName>
</protein>
<dbReference type="Proteomes" id="UP000078358">
    <property type="component" value="Unassembled WGS sequence"/>
</dbReference>
<dbReference type="InterPro" id="IPR011250">
    <property type="entry name" value="OMP/PagP_B-barrel"/>
</dbReference>
<reference evidence="4 5" key="1">
    <citation type="submission" date="2014-01" db="EMBL/GenBank/DDBJ databases">
        <authorList>
            <person name="Zuccon D."/>
        </authorList>
    </citation>
    <scope>NUCLEOTIDE SEQUENCE [LARGE SCALE GENOMIC DNA]</scope>
    <source>
        <strain evidence="4 5">Y31</strain>
    </source>
</reference>
<evidence type="ECO:0000313" key="4">
    <source>
        <dbReference type="EMBL" id="OAQ14189.1"/>
    </source>
</evidence>
<sequence>MQRYFLKSLFATAVIVGLTACGSSGGGSGSATTPDGDTINLSGSPQGTITADTTYGNLTGQNNPNSFYGVWQHDSGSLYQLRYQGTEATNIPTSGKATYVGDAIWLGSLSNSYRQGGTTTLNVDFGQKTVDGKIAFSLLNDGRSRDITLHQTTLNGTKFSGQASVLLDSSGTYEGALFGNGATEAAGLVNFANDSSLNVSFGGKR</sequence>
<dbReference type="PATRIC" id="fig|1261658.3.peg.1451"/>
<dbReference type="RefSeq" id="WP_064318640.1">
    <property type="nucleotide sequence ID" value="NZ_JACI01000002.1"/>
</dbReference>
<feature type="compositionally biased region" description="Polar residues" evidence="1">
    <location>
        <begin position="31"/>
        <end position="46"/>
    </location>
</feature>
<feature type="signal peptide" evidence="2">
    <location>
        <begin position="1"/>
        <end position="26"/>
    </location>
</feature>
<feature type="domain" description="Transferrin-binding protein B C-lobe/N-lobe beta-barrel" evidence="3">
    <location>
        <begin position="91"/>
        <end position="205"/>
    </location>
</feature>
<evidence type="ECO:0000256" key="2">
    <source>
        <dbReference type="SAM" id="SignalP"/>
    </source>
</evidence>
<evidence type="ECO:0000256" key="1">
    <source>
        <dbReference type="SAM" id="MobiDB-lite"/>
    </source>
</evidence>
<dbReference type="InterPro" id="IPR001677">
    <property type="entry name" value="TbpB_B_D"/>
</dbReference>
<evidence type="ECO:0000259" key="3">
    <source>
        <dbReference type="Pfam" id="PF01298"/>
    </source>
</evidence>
<comment type="caution">
    <text evidence="4">The sequence shown here is derived from an EMBL/GenBank/DDBJ whole genome shotgun (WGS) entry which is preliminary data.</text>
</comment>
<evidence type="ECO:0000313" key="5">
    <source>
        <dbReference type="Proteomes" id="UP000078358"/>
    </source>
</evidence>
<name>A0A179CWB1_BIBTR</name>
<dbReference type="AlphaFoldDB" id="A0A179CWB1"/>
<keyword evidence="2" id="KW-0732">Signal</keyword>
<accession>A0A179CWB1</accession>